<dbReference type="InterPro" id="IPR001556">
    <property type="entry name" value="Bombsn_rcpt-like"/>
</dbReference>
<protein>
    <recommendedName>
        <fullName evidence="14">G-protein coupled receptors family 1 profile domain-containing protein</fullName>
    </recommendedName>
</protein>
<dbReference type="STRING" id="7375.A0A0L0CIV7"/>
<evidence type="ECO:0000256" key="5">
    <source>
        <dbReference type="ARBA" id="ARBA00022989"/>
    </source>
</evidence>
<organism evidence="15 16">
    <name type="scientific">Lucilia cuprina</name>
    <name type="common">Green bottle fly</name>
    <name type="synonym">Australian sheep blowfly</name>
    <dbReference type="NCBI Taxonomy" id="7375"/>
    <lineage>
        <taxon>Eukaryota</taxon>
        <taxon>Metazoa</taxon>
        <taxon>Ecdysozoa</taxon>
        <taxon>Arthropoda</taxon>
        <taxon>Hexapoda</taxon>
        <taxon>Insecta</taxon>
        <taxon>Pterygota</taxon>
        <taxon>Neoptera</taxon>
        <taxon>Endopterygota</taxon>
        <taxon>Diptera</taxon>
        <taxon>Brachycera</taxon>
        <taxon>Muscomorpha</taxon>
        <taxon>Oestroidea</taxon>
        <taxon>Calliphoridae</taxon>
        <taxon>Luciliinae</taxon>
        <taxon>Lucilia</taxon>
    </lineage>
</organism>
<keyword evidence="11" id="KW-0807">Transducer</keyword>
<evidence type="ECO:0000313" key="15">
    <source>
        <dbReference type="EMBL" id="KNC32186.1"/>
    </source>
</evidence>
<dbReference type="Proteomes" id="UP000037069">
    <property type="component" value="Unassembled WGS sequence"/>
</dbReference>
<dbReference type="SUPFAM" id="SSF81321">
    <property type="entry name" value="Family A G protein-coupled receptor-like"/>
    <property type="match status" value="1"/>
</dbReference>
<evidence type="ECO:0000256" key="6">
    <source>
        <dbReference type="ARBA" id="ARBA00023040"/>
    </source>
</evidence>
<evidence type="ECO:0000256" key="8">
    <source>
        <dbReference type="ARBA" id="ARBA00023157"/>
    </source>
</evidence>
<feature type="transmembrane region" description="Helical" evidence="13">
    <location>
        <begin position="354"/>
        <end position="377"/>
    </location>
</feature>
<keyword evidence="16" id="KW-1185">Reference proteome</keyword>
<keyword evidence="8" id="KW-1015">Disulfide bond</keyword>
<comment type="caution">
    <text evidence="15">The sequence shown here is derived from an EMBL/GenBank/DDBJ whole genome shotgun (WGS) entry which is preliminary data.</text>
</comment>
<sequence>MSALITDTFTTARALTANTVANSYNIHSNFSQNFISNNSTKLPYVTSTVATIATTFLNDTWLQIEKTAAALIASSIEGVQNWNDTSSSSNSIITHNPSLSMATTTATSSFTSRSSSNNVLDVDEDYINIGASIFENFVNATTMSIVNSSSTLEGDIATATETPYVPYVMRPETYIVPVLFAFIFIVGVLGNGTLIIVFLTVRQMRNVPNTYIFSLALADLLVIVTTVPLTSTVYTVDSWPWGSFLCTLSEFFKDVSIGVSVFTLTALSGDRYFAIVDPLRKFHAHGGGKRATRMTIAIALLIWVLAIICGLPALIGTYVKKVQINSSKSFSLCYPFPEEWGLEYAKIMVLLRFLVYYAIPLVIIGVFYALIARHLMYAANVPGEMHGAVRQVRARRKVALTVLAFVVIFGICFLPIHVFMLWFYYWPTAQEDYNYFWHVLRIVGFCLSFANSCANPVALYFVSGAFRKHFNRYLFCEGSRTMCKHRDTSLTASRRYYHSRRSCFHQSTIRSRLQETTITMLTNGNNHNGCNNMVSGGNGAGVTGNFSNDDTIDVALTTDYCHQHQHSHQLIHHQHLHKASAAVTTSIDGCQRECYEMNSLSKGRPCPGRRKSVASLQPQSQSTSLGTAKSLSCKYALKGSTHLHHCKCQALHSTSKSTKGHSRNGLKSQQHGMTTMCEGV</sequence>
<evidence type="ECO:0000256" key="9">
    <source>
        <dbReference type="ARBA" id="ARBA00023170"/>
    </source>
</evidence>
<evidence type="ECO:0000256" key="7">
    <source>
        <dbReference type="ARBA" id="ARBA00023136"/>
    </source>
</evidence>
<proteinExistence type="inferred from homology"/>
<feature type="region of interest" description="Disordered" evidence="12">
    <location>
        <begin position="654"/>
        <end position="680"/>
    </location>
</feature>
<feature type="domain" description="G-protein coupled receptors family 1 profile" evidence="14">
    <location>
        <begin position="190"/>
        <end position="459"/>
    </location>
</feature>
<feature type="transmembrane region" description="Helical" evidence="13">
    <location>
        <begin position="398"/>
        <end position="423"/>
    </location>
</feature>
<evidence type="ECO:0000256" key="11">
    <source>
        <dbReference type="ARBA" id="ARBA00023224"/>
    </source>
</evidence>
<accession>A0A0L0CIV7</accession>
<evidence type="ECO:0000256" key="3">
    <source>
        <dbReference type="ARBA" id="ARBA00022475"/>
    </source>
</evidence>
<evidence type="ECO:0000256" key="12">
    <source>
        <dbReference type="SAM" id="MobiDB-lite"/>
    </source>
</evidence>
<evidence type="ECO:0000256" key="10">
    <source>
        <dbReference type="ARBA" id="ARBA00023180"/>
    </source>
</evidence>
<evidence type="ECO:0000259" key="14">
    <source>
        <dbReference type="PROSITE" id="PS50262"/>
    </source>
</evidence>
<name>A0A0L0CIV7_LUCCU</name>
<feature type="transmembrane region" description="Helical" evidence="13">
    <location>
        <begin position="211"/>
        <end position="235"/>
    </location>
</feature>
<dbReference type="PROSITE" id="PS50262">
    <property type="entry name" value="G_PROTEIN_RECEP_F1_2"/>
    <property type="match status" value="1"/>
</dbReference>
<evidence type="ECO:0000256" key="2">
    <source>
        <dbReference type="ARBA" id="ARBA00010663"/>
    </source>
</evidence>
<evidence type="ECO:0000256" key="4">
    <source>
        <dbReference type="ARBA" id="ARBA00022692"/>
    </source>
</evidence>
<dbReference type="GO" id="GO:0008188">
    <property type="term" value="F:neuropeptide receptor activity"/>
    <property type="evidence" value="ECO:0007669"/>
    <property type="project" value="TreeGrafter"/>
</dbReference>
<dbReference type="InterPro" id="IPR017452">
    <property type="entry name" value="GPCR_Rhodpsn_7TM"/>
</dbReference>
<reference evidence="15 16" key="1">
    <citation type="journal article" date="2015" name="Nat. Commun.">
        <title>Lucilia cuprina genome unlocks parasitic fly biology to underpin future interventions.</title>
        <authorList>
            <person name="Anstead C.A."/>
            <person name="Korhonen P.K."/>
            <person name="Young N.D."/>
            <person name="Hall R.S."/>
            <person name="Jex A.R."/>
            <person name="Murali S.C."/>
            <person name="Hughes D.S."/>
            <person name="Lee S.F."/>
            <person name="Perry T."/>
            <person name="Stroehlein A.J."/>
            <person name="Ansell B.R."/>
            <person name="Breugelmans B."/>
            <person name="Hofmann A."/>
            <person name="Qu J."/>
            <person name="Dugan S."/>
            <person name="Lee S.L."/>
            <person name="Chao H."/>
            <person name="Dinh H."/>
            <person name="Han Y."/>
            <person name="Doddapaneni H.V."/>
            <person name="Worley K.C."/>
            <person name="Muzny D.M."/>
            <person name="Ioannidis P."/>
            <person name="Waterhouse R.M."/>
            <person name="Zdobnov E.M."/>
            <person name="James P.J."/>
            <person name="Bagnall N.H."/>
            <person name="Kotze A.C."/>
            <person name="Gibbs R.A."/>
            <person name="Richards S."/>
            <person name="Batterham P."/>
            <person name="Gasser R.B."/>
        </authorList>
    </citation>
    <scope>NUCLEOTIDE SEQUENCE [LARGE SCALE GENOMIC DNA]</scope>
    <source>
        <strain evidence="15 16">LS</strain>
        <tissue evidence="15">Full body</tissue>
    </source>
</reference>
<dbReference type="PRINTS" id="PR00237">
    <property type="entry name" value="GPCRRHODOPSN"/>
</dbReference>
<feature type="transmembrane region" description="Helical" evidence="13">
    <location>
        <begin position="255"/>
        <end position="274"/>
    </location>
</feature>
<feature type="transmembrane region" description="Helical" evidence="13">
    <location>
        <begin position="295"/>
        <end position="319"/>
    </location>
</feature>
<dbReference type="CDD" id="cd15927">
    <property type="entry name" value="7tmA_Bombesin_R-like"/>
    <property type="match status" value="1"/>
</dbReference>
<evidence type="ECO:0000256" key="1">
    <source>
        <dbReference type="ARBA" id="ARBA00004651"/>
    </source>
</evidence>
<comment type="subcellular location">
    <subcellularLocation>
        <location evidence="1">Cell membrane</location>
        <topology evidence="1">Multi-pass membrane protein</topology>
    </subcellularLocation>
</comment>
<keyword evidence="4 13" id="KW-0812">Transmembrane</keyword>
<dbReference type="Gene3D" id="1.20.1070.10">
    <property type="entry name" value="Rhodopsin 7-helix transmembrane proteins"/>
    <property type="match status" value="1"/>
</dbReference>
<evidence type="ECO:0000256" key="13">
    <source>
        <dbReference type="SAM" id="Phobius"/>
    </source>
</evidence>
<dbReference type="InterPro" id="IPR000276">
    <property type="entry name" value="GPCR_Rhodpsn"/>
</dbReference>
<keyword evidence="5 13" id="KW-1133">Transmembrane helix</keyword>
<feature type="transmembrane region" description="Helical" evidence="13">
    <location>
        <begin position="435"/>
        <end position="462"/>
    </location>
</feature>
<keyword evidence="7 13" id="KW-0472">Membrane</keyword>
<comment type="similarity">
    <text evidence="2">Belongs to the G-protein coupled receptor 1 family.</text>
</comment>
<keyword evidence="9" id="KW-0675">Receptor</keyword>
<feature type="transmembrane region" description="Helical" evidence="13">
    <location>
        <begin position="174"/>
        <end position="199"/>
    </location>
</feature>
<dbReference type="FunFam" id="1.20.1070.10:FF:000286">
    <property type="entry name" value="Neuropeptide CCHamide-1 receptor"/>
    <property type="match status" value="1"/>
</dbReference>
<dbReference type="PANTHER" id="PTHR45695:SF26">
    <property type="entry name" value="NEUROPEPTIDE CCHAMIDE-1 RECEPTOR"/>
    <property type="match status" value="1"/>
</dbReference>
<feature type="region of interest" description="Disordered" evidence="12">
    <location>
        <begin position="601"/>
        <end position="621"/>
    </location>
</feature>
<gene>
    <name evidence="15" type="ORF">FF38_11304</name>
</gene>
<dbReference type="OMA" id="INCHTII"/>
<keyword evidence="6" id="KW-0297">G-protein coupled receptor</keyword>
<dbReference type="PANTHER" id="PTHR45695">
    <property type="entry name" value="LEUCOKININ RECEPTOR-RELATED"/>
    <property type="match status" value="1"/>
</dbReference>
<dbReference type="Pfam" id="PF00001">
    <property type="entry name" value="7tm_1"/>
    <property type="match status" value="1"/>
</dbReference>
<keyword evidence="3" id="KW-1003">Cell membrane</keyword>
<evidence type="ECO:0000313" key="16">
    <source>
        <dbReference type="Proteomes" id="UP000037069"/>
    </source>
</evidence>
<dbReference type="GO" id="GO:0005886">
    <property type="term" value="C:plasma membrane"/>
    <property type="evidence" value="ECO:0007669"/>
    <property type="project" value="UniProtKB-SubCell"/>
</dbReference>
<dbReference type="EMBL" id="JRES01000335">
    <property type="protein sequence ID" value="KNC32186.1"/>
    <property type="molecule type" value="Genomic_DNA"/>
</dbReference>
<dbReference type="OrthoDB" id="10049706at2759"/>
<dbReference type="AlphaFoldDB" id="A0A0L0CIV7"/>
<dbReference type="PRINTS" id="PR00358">
    <property type="entry name" value="BOMBESINR"/>
</dbReference>
<keyword evidence="10" id="KW-0325">Glycoprotein</keyword>